<organism evidence="1 2">
    <name type="scientific">Nonomuraea recticatena</name>
    <dbReference type="NCBI Taxonomy" id="46178"/>
    <lineage>
        <taxon>Bacteria</taxon>
        <taxon>Bacillati</taxon>
        <taxon>Actinomycetota</taxon>
        <taxon>Actinomycetes</taxon>
        <taxon>Streptosporangiales</taxon>
        <taxon>Streptosporangiaceae</taxon>
        <taxon>Nonomuraea</taxon>
    </lineage>
</organism>
<evidence type="ECO:0000313" key="1">
    <source>
        <dbReference type="EMBL" id="GAA2697019.1"/>
    </source>
</evidence>
<protein>
    <recommendedName>
        <fullName evidence="3">YbaB/EbfC DNA-binding family protein</fullName>
    </recommendedName>
</protein>
<dbReference type="EMBL" id="BAAATE010000046">
    <property type="protein sequence ID" value="GAA2697019.1"/>
    <property type="molecule type" value="Genomic_DNA"/>
</dbReference>
<dbReference type="RefSeq" id="WP_346156250.1">
    <property type="nucleotide sequence ID" value="NZ_BAAATE010000046.1"/>
</dbReference>
<proteinExistence type="predicted"/>
<gene>
    <name evidence="1" type="ORF">GCM10010412_091590</name>
</gene>
<evidence type="ECO:0008006" key="3">
    <source>
        <dbReference type="Google" id="ProtNLM"/>
    </source>
</evidence>
<name>A0ABP6FNQ8_9ACTN</name>
<reference evidence="2" key="1">
    <citation type="journal article" date="2019" name="Int. J. Syst. Evol. Microbiol.">
        <title>The Global Catalogue of Microorganisms (GCM) 10K type strain sequencing project: providing services to taxonomists for standard genome sequencing and annotation.</title>
        <authorList>
            <consortium name="The Broad Institute Genomics Platform"/>
            <consortium name="The Broad Institute Genome Sequencing Center for Infectious Disease"/>
            <person name="Wu L."/>
            <person name="Ma J."/>
        </authorList>
    </citation>
    <scope>NUCLEOTIDE SEQUENCE [LARGE SCALE GENOMIC DNA]</scope>
    <source>
        <strain evidence="2">JCM 6835</strain>
    </source>
</reference>
<dbReference type="Gene3D" id="3.30.1310.10">
    <property type="entry name" value="Nucleoid-associated protein YbaB-like domain"/>
    <property type="match status" value="1"/>
</dbReference>
<comment type="caution">
    <text evidence="1">The sequence shown here is derived from an EMBL/GenBank/DDBJ whole genome shotgun (WGS) entry which is preliminary data.</text>
</comment>
<dbReference type="InterPro" id="IPR036894">
    <property type="entry name" value="YbaB-like_sf"/>
</dbReference>
<evidence type="ECO:0000313" key="2">
    <source>
        <dbReference type="Proteomes" id="UP001501666"/>
    </source>
</evidence>
<dbReference type="Proteomes" id="UP001501666">
    <property type="component" value="Unassembled WGS sequence"/>
</dbReference>
<keyword evidence="2" id="KW-1185">Reference proteome</keyword>
<accession>A0ABP6FNQ8</accession>
<sequence>MDEAAIDKLIALAQQPTEGLDQVYQQMLAVTGAAEDSEKLVRVECTAEGVTGLDIDPRALRWGSRRLAEVIKWLIAEGLDDLQKKSAALLSQALGADALDLSAHGDTAELRLRATQEIYEQAMDSALAELASIERRLASQPGSGGVR</sequence>